<sequence length="521" mass="55555">MTMTEAWCLAVALSPACLMAAMAGLTRLRWSAMPGLWRVFHGVSCAALAAAGLSLALGAVGMPVVGPLVQATPLALVLAVLVQLLGLVIAAFSTRYLEGEENQPRYLRALATVLASVHLLLLADHWLVLIAAWAAVGMALERLLCFYPDRPFALLAAHKKRIADRLADLLLLGAAALAWWTVGSGSLSALWAHLAQHGPSLPLQASALLLVVAVTLRTALLPVHGWLIQVMEAPTPVSALLHAGVVNLGGFVLIRFAPLLEQAGAARLLLMALGLGTAVLAGMVMLTRISIKVRLAWSTVAQMGFMLLECALGLYSLAALHLIGHSLYKAHAFLSASSVVRQTRLHALHPAAVPGTASVVLAPVLTTSVVCFLVALAGGAAWPWWWSALLGLAWAPLLWLPAAHAGGPAHGWQWLFGLLAAAGLTLAAMAAHLLPLGLRDAPDHHLGVLALAGMACLYLCQVLLQKRPQWLARWRRWSYAGFYLDEAYTRLALRLWPAHWVLARSPAIGLPWPRGGRRAPR</sequence>
<feature type="transmembrane region" description="Helical" evidence="7">
    <location>
        <begin position="414"/>
        <end position="434"/>
    </location>
</feature>
<feature type="transmembrane region" description="Helical" evidence="7">
    <location>
        <begin position="39"/>
        <end position="62"/>
    </location>
</feature>
<protein>
    <recommendedName>
        <fullName evidence="7">Probable inorganic carbon transporter subunit DabB</fullName>
    </recommendedName>
</protein>
<feature type="transmembrane region" description="Helical" evidence="7">
    <location>
        <begin position="352"/>
        <end position="378"/>
    </location>
</feature>
<keyword evidence="5 7" id="KW-1133">Transmembrane helix</keyword>
<dbReference type="PRINTS" id="PR01434">
    <property type="entry name" value="NADHDHGNASE5"/>
</dbReference>
<feature type="transmembrane region" description="Helical" evidence="7">
    <location>
        <begin position="446"/>
        <end position="464"/>
    </location>
</feature>
<feature type="transmembrane region" description="Helical" evidence="7">
    <location>
        <begin position="384"/>
        <end position="402"/>
    </location>
</feature>
<evidence type="ECO:0000313" key="10">
    <source>
        <dbReference type="EMBL" id="SFF30926.1"/>
    </source>
</evidence>
<comment type="subunit">
    <text evidence="7">Forms a complex with DabA.</text>
</comment>
<dbReference type="RefSeq" id="WP_092942360.1">
    <property type="nucleotide sequence ID" value="NZ_FONX01000025.1"/>
</dbReference>
<dbReference type="GO" id="GO:0008137">
    <property type="term" value="F:NADH dehydrogenase (ubiquinone) activity"/>
    <property type="evidence" value="ECO:0007669"/>
    <property type="project" value="InterPro"/>
</dbReference>
<feature type="transmembrane region" description="Helical" evidence="7">
    <location>
        <begin position="74"/>
        <end position="97"/>
    </location>
</feature>
<dbReference type="InterPro" id="IPR003945">
    <property type="entry name" value="NU5C-like"/>
</dbReference>
<feature type="transmembrane region" description="Helical" evidence="7">
    <location>
        <begin position="239"/>
        <end position="258"/>
    </location>
</feature>
<feature type="transmembrane region" description="Helical" evidence="7">
    <location>
        <begin position="117"/>
        <end position="140"/>
    </location>
</feature>
<comment type="function">
    <text evidence="7">Part of an energy-coupled inorganic carbon pump.</text>
</comment>
<dbReference type="STRING" id="1177982.SAMN04489711_12531"/>
<dbReference type="GO" id="GO:0015990">
    <property type="term" value="P:electron transport coupled proton transport"/>
    <property type="evidence" value="ECO:0007669"/>
    <property type="project" value="TreeGrafter"/>
</dbReference>
<proteinExistence type="inferred from homology"/>
<keyword evidence="3 7" id="KW-1003">Cell membrane</keyword>
<dbReference type="PANTHER" id="PTHR42829:SF1">
    <property type="entry name" value="INORGANIC CARBON TRANSPORTER SUBUNIT DABB-RELATED"/>
    <property type="match status" value="1"/>
</dbReference>
<dbReference type="HAMAP" id="MF_00862">
    <property type="entry name" value="DabB"/>
    <property type="match status" value="1"/>
</dbReference>
<feature type="domain" description="NADH:quinone oxidoreductase/Mrp antiporter transmembrane" evidence="9">
    <location>
        <begin position="123"/>
        <end position="378"/>
    </location>
</feature>
<keyword evidence="6 7" id="KW-0472">Membrane</keyword>
<feature type="transmembrane region" description="Helical" evidence="7">
    <location>
        <begin position="295"/>
        <end position="316"/>
    </location>
</feature>
<organism evidence="10 11">
    <name type="scientific">Paracidovorax wautersii</name>
    <dbReference type="NCBI Taxonomy" id="1177982"/>
    <lineage>
        <taxon>Bacteria</taxon>
        <taxon>Pseudomonadati</taxon>
        <taxon>Pseudomonadota</taxon>
        <taxon>Betaproteobacteria</taxon>
        <taxon>Burkholderiales</taxon>
        <taxon>Comamonadaceae</taxon>
        <taxon>Paracidovorax</taxon>
    </lineage>
</organism>
<name>A0A1I2HQC7_9BURK</name>
<reference evidence="11" key="1">
    <citation type="submission" date="2016-10" db="EMBL/GenBank/DDBJ databases">
        <authorList>
            <person name="Varghese N."/>
            <person name="Submissions S."/>
        </authorList>
    </citation>
    <scope>NUCLEOTIDE SEQUENCE [LARGE SCALE GENOMIC DNA]</scope>
    <source>
        <strain evidence="11">DSM 27981</strain>
    </source>
</reference>
<dbReference type="NCBIfam" id="NF006029">
    <property type="entry name" value="PRK08168.1"/>
    <property type="match status" value="1"/>
</dbReference>
<evidence type="ECO:0000256" key="6">
    <source>
        <dbReference type="ARBA" id="ARBA00023136"/>
    </source>
</evidence>
<dbReference type="GO" id="GO:0005886">
    <property type="term" value="C:plasma membrane"/>
    <property type="evidence" value="ECO:0007669"/>
    <property type="project" value="UniProtKB-SubCell"/>
</dbReference>
<evidence type="ECO:0000256" key="4">
    <source>
        <dbReference type="ARBA" id="ARBA00022692"/>
    </source>
</evidence>
<evidence type="ECO:0000313" key="11">
    <source>
        <dbReference type="Proteomes" id="UP000199119"/>
    </source>
</evidence>
<evidence type="ECO:0000259" key="9">
    <source>
        <dbReference type="Pfam" id="PF00361"/>
    </source>
</evidence>
<evidence type="ECO:0000256" key="2">
    <source>
        <dbReference type="ARBA" id="ARBA00022448"/>
    </source>
</evidence>
<dbReference type="GO" id="GO:0003954">
    <property type="term" value="F:NADH dehydrogenase activity"/>
    <property type="evidence" value="ECO:0007669"/>
    <property type="project" value="TreeGrafter"/>
</dbReference>
<comment type="subcellular location">
    <subcellularLocation>
        <location evidence="7">Cell membrane</location>
        <topology evidence="7">Multi-pass membrane protein</topology>
    </subcellularLocation>
    <subcellularLocation>
        <location evidence="1">Endomembrane system</location>
        <topology evidence="1">Multi-pass membrane protein</topology>
    </subcellularLocation>
    <subcellularLocation>
        <location evidence="8">Membrane</location>
        <topology evidence="8">Multi-pass membrane protein</topology>
    </subcellularLocation>
</comment>
<dbReference type="AlphaFoldDB" id="A0A1I2HQC7"/>
<feature type="transmembrane region" description="Helical" evidence="7">
    <location>
        <begin position="264"/>
        <end position="286"/>
    </location>
</feature>
<evidence type="ECO:0000256" key="5">
    <source>
        <dbReference type="ARBA" id="ARBA00022989"/>
    </source>
</evidence>
<dbReference type="EMBL" id="FONX01000025">
    <property type="protein sequence ID" value="SFF30926.1"/>
    <property type="molecule type" value="Genomic_DNA"/>
</dbReference>
<keyword evidence="11" id="KW-1185">Reference proteome</keyword>
<dbReference type="Proteomes" id="UP000199119">
    <property type="component" value="Unassembled WGS sequence"/>
</dbReference>
<evidence type="ECO:0000256" key="7">
    <source>
        <dbReference type="HAMAP-Rule" id="MF_00862"/>
    </source>
</evidence>
<feature type="transmembrane region" description="Helical" evidence="7">
    <location>
        <begin position="206"/>
        <end position="227"/>
    </location>
</feature>
<evidence type="ECO:0000256" key="1">
    <source>
        <dbReference type="ARBA" id="ARBA00004127"/>
    </source>
</evidence>
<keyword evidence="4 7" id="KW-0812">Transmembrane</keyword>
<dbReference type="GO" id="GO:0042773">
    <property type="term" value="P:ATP synthesis coupled electron transport"/>
    <property type="evidence" value="ECO:0007669"/>
    <property type="project" value="InterPro"/>
</dbReference>
<dbReference type="GO" id="GO:0012505">
    <property type="term" value="C:endomembrane system"/>
    <property type="evidence" value="ECO:0007669"/>
    <property type="project" value="UniProtKB-SubCell"/>
</dbReference>
<keyword evidence="2 7" id="KW-0813">Transport</keyword>
<dbReference type="InterPro" id="IPR001750">
    <property type="entry name" value="ND/Mrp_TM"/>
</dbReference>
<dbReference type="InterPro" id="IPR046396">
    <property type="entry name" value="Transporter_DabB"/>
</dbReference>
<gene>
    <name evidence="7" type="primary">dabB</name>
    <name evidence="10" type="ORF">SAMN04489711_12531</name>
</gene>
<dbReference type="PANTHER" id="PTHR42829">
    <property type="entry name" value="NADH-UBIQUINONE OXIDOREDUCTASE CHAIN 5"/>
    <property type="match status" value="1"/>
</dbReference>
<accession>A0A1I2HQC7</accession>
<dbReference type="OrthoDB" id="9811798at2"/>
<dbReference type="Pfam" id="PF00361">
    <property type="entry name" value="Proton_antipo_M"/>
    <property type="match status" value="1"/>
</dbReference>
<comment type="similarity">
    <text evidence="7">Belongs to the inorganic carbon transporter (TC 9.A.2) DabB family.</text>
</comment>
<evidence type="ECO:0000256" key="8">
    <source>
        <dbReference type="RuleBase" id="RU000320"/>
    </source>
</evidence>
<evidence type="ECO:0000256" key="3">
    <source>
        <dbReference type="ARBA" id="ARBA00022475"/>
    </source>
</evidence>
<feature type="transmembrane region" description="Helical" evidence="7">
    <location>
        <begin position="169"/>
        <end position="194"/>
    </location>
</feature>